<evidence type="ECO:0000313" key="10">
    <source>
        <dbReference type="Proteomes" id="UP000244016"/>
    </source>
</evidence>
<evidence type="ECO:0000256" key="3">
    <source>
        <dbReference type="ARBA" id="ARBA00005708"/>
    </source>
</evidence>
<feature type="region of interest" description="Disordered" evidence="7">
    <location>
        <begin position="151"/>
        <end position="173"/>
    </location>
</feature>
<dbReference type="UniPathway" id="UPA00077">
    <property type="reaction ID" value="UER00154"/>
</dbReference>
<dbReference type="PANTHER" id="PTHR42844">
    <property type="entry name" value="DIHYDRONEOPTERIN ALDOLASE 1-RELATED"/>
    <property type="match status" value="1"/>
</dbReference>
<comment type="catalytic activity">
    <reaction evidence="1 6">
        <text>7,8-dihydroneopterin = 6-hydroxymethyl-7,8-dihydropterin + glycolaldehyde</text>
        <dbReference type="Rhea" id="RHEA:10540"/>
        <dbReference type="ChEBI" id="CHEBI:17001"/>
        <dbReference type="ChEBI" id="CHEBI:17071"/>
        <dbReference type="ChEBI" id="CHEBI:44841"/>
        <dbReference type="EC" id="4.1.2.25"/>
    </reaction>
</comment>
<dbReference type="SUPFAM" id="SSF55620">
    <property type="entry name" value="Tetrahydrobiopterin biosynthesis enzymes-like"/>
    <property type="match status" value="1"/>
</dbReference>
<dbReference type="EC" id="4.1.2.25" evidence="6"/>
<dbReference type="Pfam" id="PF02152">
    <property type="entry name" value="FolB"/>
    <property type="match status" value="1"/>
</dbReference>
<dbReference type="InterPro" id="IPR043133">
    <property type="entry name" value="GTP-CH-I_C/QueF"/>
</dbReference>
<dbReference type="InterPro" id="IPR006157">
    <property type="entry name" value="FolB_dom"/>
</dbReference>
<evidence type="ECO:0000313" key="9">
    <source>
        <dbReference type="EMBL" id="PTQ51294.1"/>
    </source>
</evidence>
<evidence type="ECO:0000256" key="5">
    <source>
        <dbReference type="ARBA" id="ARBA00023239"/>
    </source>
</evidence>
<evidence type="ECO:0000256" key="2">
    <source>
        <dbReference type="ARBA" id="ARBA00005013"/>
    </source>
</evidence>
<dbReference type="NCBIfam" id="TIGR00526">
    <property type="entry name" value="folB_dom"/>
    <property type="match status" value="1"/>
</dbReference>
<dbReference type="GO" id="GO:0046656">
    <property type="term" value="P:folic acid biosynthetic process"/>
    <property type="evidence" value="ECO:0007669"/>
    <property type="project" value="UniProtKB-UniRule"/>
</dbReference>
<accession>A0A2T5G532</accession>
<reference evidence="9 10" key="1">
    <citation type="submission" date="2017-08" db="EMBL/GenBank/DDBJ databases">
        <title>Burning lignite coal seam in the remote Altai Mountains harbors a hydrogen-driven thermophilic microbial community.</title>
        <authorList>
            <person name="Kadnikov V.V."/>
            <person name="Mardanov A.V."/>
            <person name="Ivasenko D."/>
            <person name="Beletsky A.V."/>
            <person name="Karnachuk O.V."/>
            <person name="Ravin N.V."/>
        </authorList>
    </citation>
    <scope>NUCLEOTIDE SEQUENCE [LARGE SCALE GENOMIC DNA]</scope>
    <source>
        <strain evidence="9">AL31</strain>
    </source>
</reference>
<comment type="similarity">
    <text evidence="3 6">Belongs to the DHNA family.</text>
</comment>
<evidence type="ECO:0000259" key="8">
    <source>
        <dbReference type="SMART" id="SM00905"/>
    </source>
</evidence>
<dbReference type="Gene3D" id="3.30.1130.10">
    <property type="match status" value="1"/>
</dbReference>
<keyword evidence="5 6" id="KW-0456">Lyase</keyword>
<feature type="domain" description="Dihydroneopterin aldolase/epimerase" evidence="8">
    <location>
        <begin position="25"/>
        <end position="138"/>
    </location>
</feature>
<proteinExistence type="inferred from homology"/>
<gene>
    <name evidence="9" type="ORF">BLITH_0120</name>
</gene>
<dbReference type="EMBL" id="PEBW01000006">
    <property type="protein sequence ID" value="PTQ51294.1"/>
    <property type="molecule type" value="Genomic_DNA"/>
</dbReference>
<dbReference type="FunFam" id="3.30.1130.10:FF:000003">
    <property type="entry name" value="7,8-dihydroneopterin aldolase"/>
    <property type="match status" value="1"/>
</dbReference>
<keyword evidence="4 6" id="KW-0289">Folate biosynthesis</keyword>
<protein>
    <recommendedName>
        <fullName evidence="6">7,8-dihydroneopterin aldolase</fullName>
        <ecNumber evidence="6">4.1.2.25</ecNumber>
    </recommendedName>
</protein>
<dbReference type="CDD" id="cd00534">
    <property type="entry name" value="DHNA_DHNTPE"/>
    <property type="match status" value="1"/>
</dbReference>
<dbReference type="PANTHER" id="PTHR42844:SF1">
    <property type="entry name" value="DIHYDRONEOPTERIN ALDOLASE 1-RELATED"/>
    <property type="match status" value="1"/>
</dbReference>
<comment type="caution">
    <text evidence="9">The sequence shown here is derived from an EMBL/GenBank/DDBJ whole genome shotgun (WGS) entry which is preliminary data.</text>
</comment>
<dbReference type="GO" id="GO:0004150">
    <property type="term" value="F:dihydroneopterin aldolase activity"/>
    <property type="evidence" value="ECO:0007669"/>
    <property type="project" value="UniProtKB-UniRule"/>
</dbReference>
<dbReference type="NCBIfam" id="TIGR00525">
    <property type="entry name" value="folB"/>
    <property type="match status" value="1"/>
</dbReference>
<name>A0A2T5G532_9BACL</name>
<evidence type="ECO:0000256" key="7">
    <source>
        <dbReference type="SAM" id="MobiDB-lite"/>
    </source>
</evidence>
<comment type="function">
    <text evidence="6">Catalyzes the conversion of 7,8-dihydroneopterin to 6-hydroxymethyl-7,8-dihydropterin.</text>
</comment>
<sequence>MALFEVIEMGDRPDRPSDPWASDAIFLRGLLFYAHHGVRSEERVLGQRFRVDVELFLSLREAGKSDRLRDTLDYSEVYAVIAEVVERTQARLLEKIADTIALSVLRRFPRVEGLVVVLEKLSPPIPGAMEAVGVRIARTRSDFASELANSAASALPVTPSGGEVVHPEPSERS</sequence>
<comment type="pathway">
    <text evidence="2 6">Cofactor biosynthesis; tetrahydrofolate biosynthesis; 2-amino-4-hydroxy-6-hydroxymethyl-7,8-dihydropteridine diphosphate from 7,8-dihydroneopterin triphosphate: step 3/4.</text>
</comment>
<organism evidence="9 10">
    <name type="scientific">Brockia lithotrophica</name>
    <dbReference type="NCBI Taxonomy" id="933949"/>
    <lineage>
        <taxon>Bacteria</taxon>
        <taxon>Bacillati</taxon>
        <taxon>Bacillota</taxon>
        <taxon>Bacilli</taxon>
        <taxon>Bacillales</taxon>
        <taxon>Bacillales Family X. Incertae Sedis</taxon>
        <taxon>Brockia</taxon>
    </lineage>
</organism>
<dbReference type="AlphaFoldDB" id="A0A2T5G532"/>
<evidence type="ECO:0000256" key="6">
    <source>
        <dbReference type="RuleBase" id="RU362079"/>
    </source>
</evidence>
<evidence type="ECO:0000256" key="4">
    <source>
        <dbReference type="ARBA" id="ARBA00022909"/>
    </source>
</evidence>
<evidence type="ECO:0000256" key="1">
    <source>
        <dbReference type="ARBA" id="ARBA00001353"/>
    </source>
</evidence>
<dbReference type="GO" id="GO:0046654">
    <property type="term" value="P:tetrahydrofolate biosynthetic process"/>
    <property type="evidence" value="ECO:0007669"/>
    <property type="project" value="UniProtKB-UniRule"/>
</dbReference>
<dbReference type="SMART" id="SM00905">
    <property type="entry name" value="FolB"/>
    <property type="match status" value="1"/>
</dbReference>
<dbReference type="GO" id="GO:0005737">
    <property type="term" value="C:cytoplasm"/>
    <property type="evidence" value="ECO:0007669"/>
    <property type="project" value="TreeGrafter"/>
</dbReference>
<dbReference type="Proteomes" id="UP000244016">
    <property type="component" value="Unassembled WGS sequence"/>
</dbReference>
<dbReference type="InterPro" id="IPR006156">
    <property type="entry name" value="Dihydroneopterin_aldolase"/>
</dbReference>